<dbReference type="InterPro" id="IPR008271">
    <property type="entry name" value="Ser/Thr_kinase_AS"/>
</dbReference>
<feature type="domain" description="Protein kinase" evidence="3">
    <location>
        <begin position="331"/>
        <end position="635"/>
    </location>
</feature>
<dbReference type="SMART" id="SM00220">
    <property type="entry name" value="S_TKc"/>
    <property type="match status" value="1"/>
</dbReference>
<dbReference type="GO" id="GO:0005634">
    <property type="term" value="C:nucleus"/>
    <property type="evidence" value="ECO:0007669"/>
    <property type="project" value="TreeGrafter"/>
</dbReference>
<evidence type="ECO:0000313" key="4">
    <source>
        <dbReference type="EMBL" id="OUS45325.1"/>
    </source>
</evidence>
<dbReference type="InterPro" id="IPR011009">
    <property type="entry name" value="Kinase-like_dom_sf"/>
</dbReference>
<gene>
    <name evidence="4" type="ORF">BE221DRAFT_77137</name>
</gene>
<evidence type="ECO:0000256" key="2">
    <source>
        <dbReference type="SAM" id="Phobius"/>
    </source>
</evidence>
<dbReference type="Gene3D" id="1.10.510.10">
    <property type="entry name" value="Transferase(Phosphotransferase) domain 1"/>
    <property type="match status" value="1"/>
</dbReference>
<dbReference type="PANTHER" id="PTHR44167:SF24">
    <property type="entry name" value="SERINE_THREONINE-PROTEIN KINASE CHK2"/>
    <property type="match status" value="1"/>
</dbReference>
<dbReference type="GO" id="GO:0005524">
    <property type="term" value="F:ATP binding"/>
    <property type="evidence" value="ECO:0007669"/>
    <property type="project" value="InterPro"/>
</dbReference>
<dbReference type="PROSITE" id="PS50011">
    <property type="entry name" value="PROTEIN_KINASE_DOM"/>
    <property type="match status" value="1"/>
</dbReference>
<dbReference type="PROSITE" id="PS00108">
    <property type="entry name" value="PROTEIN_KINASE_ST"/>
    <property type="match status" value="1"/>
</dbReference>
<name>A0A1Y5IEB0_OSTTA</name>
<feature type="transmembrane region" description="Helical" evidence="2">
    <location>
        <begin position="247"/>
        <end position="265"/>
    </location>
</feature>
<keyword evidence="2" id="KW-1133">Transmembrane helix</keyword>
<dbReference type="GO" id="GO:0004674">
    <property type="term" value="F:protein serine/threonine kinase activity"/>
    <property type="evidence" value="ECO:0007669"/>
    <property type="project" value="TreeGrafter"/>
</dbReference>
<dbReference type="Proteomes" id="UP000195557">
    <property type="component" value="Unassembled WGS sequence"/>
</dbReference>
<accession>A0A1Y5IEB0</accession>
<keyword evidence="2" id="KW-0812">Transmembrane</keyword>
<dbReference type="EMBL" id="KZ155790">
    <property type="protein sequence ID" value="OUS45325.1"/>
    <property type="molecule type" value="Genomic_DNA"/>
</dbReference>
<evidence type="ECO:0000256" key="1">
    <source>
        <dbReference type="SAM" id="MobiDB-lite"/>
    </source>
</evidence>
<feature type="region of interest" description="Disordered" evidence="1">
    <location>
        <begin position="190"/>
        <end position="228"/>
    </location>
</feature>
<dbReference type="Pfam" id="PF00069">
    <property type="entry name" value="Pkinase"/>
    <property type="match status" value="1"/>
</dbReference>
<sequence length="659" mass="72539">MKDVLRVDGSGFSQNVPRNVKAFIVARLPAALATDVVVPIADDGTEASSRLRESLVRCVVNAVPNRVVGIGANGLFLDLDTYEFTNVYNSQLTSAELAAFVETTIGWQMKDNYRRALCDRERRRRRRSRGSGASVTGTDEDENVDVEDDDSLPENQNTERMFKFVGDALGATPTRCAALDALRSGFPSATANSIEKSSSSSSSSSSGSGDSDSADASSSLLDLGEAPPSDSINDTSSFFIARRLSTLVPFSIFAGLIVLIILNAVRKFENFSDFDGLLRGVSDADIDDYVDDADSIGRTVSSGRNDGVTRYGVQTSVGDGVNGSRNTKVRYLILDVIARGANSVVYVASVQREGDDPDTIKMVALKEPHDRYKTKAEIAFLSSLPPSDYMCEFLGPVVEPRSRAWMVMFELCQHGSLRQSLIDRTYPRDGQSIHRAMSMIIKGLAHVHASNVVHRDVKMDNFLLWCPHCTDFRGSSMGTRCRRDHVVKISDLGLAKSQSMMFESSARLTGTLAYVAPERLAIAPTDITPEKYRMSDLYAIGLLFWELLYYAKFGQSRRVIEDVVPDEIERGSMSDAQIILMISTGRMKPSLDFVAPRIRGWLEKCIAFDPSARHQSLDEALRRLGMLGRHFHALLPEDNHRTEIDSNASDHSGSGMDEN</sequence>
<dbReference type="eggNOG" id="KOG0032">
    <property type="taxonomic scope" value="Eukaryota"/>
</dbReference>
<keyword evidence="2" id="KW-0472">Membrane</keyword>
<dbReference type="SUPFAM" id="SSF56112">
    <property type="entry name" value="Protein kinase-like (PK-like)"/>
    <property type="match status" value="1"/>
</dbReference>
<keyword evidence="4" id="KW-0418">Kinase</keyword>
<keyword evidence="4" id="KW-0808">Transferase</keyword>
<feature type="region of interest" description="Disordered" evidence="1">
    <location>
        <begin position="121"/>
        <end position="156"/>
    </location>
</feature>
<dbReference type="GO" id="GO:0044773">
    <property type="term" value="P:mitotic DNA damage checkpoint signaling"/>
    <property type="evidence" value="ECO:0007669"/>
    <property type="project" value="TreeGrafter"/>
</dbReference>
<feature type="compositionally biased region" description="Low complexity" evidence="1">
    <location>
        <begin position="197"/>
        <end position="224"/>
    </location>
</feature>
<feature type="compositionally biased region" description="Acidic residues" evidence="1">
    <location>
        <begin position="138"/>
        <end position="152"/>
    </location>
</feature>
<organism evidence="4">
    <name type="scientific">Ostreococcus tauri</name>
    <name type="common">Marine green alga</name>
    <dbReference type="NCBI Taxonomy" id="70448"/>
    <lineage>
        <taxon>Eukaryota</taxon>
        <taxon>Viridiplantae</taxon>
        <taxon>Chlorophyta</taxon>
        <taxon>Mamiellophyceae</taxon>
        <taxon>Mamiellales</taxon>
        <taxon>Bathycoccaceae</taxon>
        <taxon>Ostreococcus</taxon>
    </lineage>
</organism>
<reference evidence="4" key="1">
    <citation type="submission" date="2017-04" db="EMBL/GenBank/DDBJ databases">
        <title>Population genomics of picophytoplankton unveils novel chromosome hypervariability.</title>
        <authorList>
            <consortium name="DOE Joint Genome Institute"/>
            <person name="Blanc-Mathieu R."/>
            <person name="Krasovec M."/>
            <person name="Hebrard M."/>
            <person name="Yau S."/>
            <person name="Desgranges E."/>
            <person name="Martin J."/>
            <person name="Schackwitz W."/>
            <person name="Kuo A."/>
            <person name="Salin G."/>
            <person name="Donnadieu C."/>
            <person name="Desdevises Y."/>
            <person name="Sanchez-Ferandin S."/>
            <person name="Moreau H."/>
            <person name="Rivals E."/>
            <person name="Grigoriev I.V."/>
            <person name="Grimsley N."/>
            <person name="Eyre-Walker A."/>
            <person name="Piganeau G."/>
        </authorList>
    </citation>
    <scope>NUCLEOTIDE SEQUENCE [LARGE SCALE GENOMIC DNA]</scope>
    <source>
        <strain evidence="4">RCC 1115</strain>
    </source>
</reference>
<dbReference type="AlphaFoldDB" id="A0A1Y5IEB0"/>
<dbReference type="PANTHER" id="PTHR44167">
    <property type="entry name" value="OVARIAN-SPECIFIC SERINE/THREONINE-PROTEIN KINASE LOK-RELATED"/>
    <property type="match status" value="1"/>
</dbReference>
<proteinExistence type="predicted"/>
<protein>
    <submittedName>
        <fullName evidence="4">Putative tyrosine kinase-like protein</fullName>
    </submittedName>
</protein>
<evidence type="ECO:0000259" key="3">
    <source>
        <dbReference type="PROSITE" id="PS50011"/>
    </source>
</evidence>
<dbReference type="InterPro" id="IPR000719">
    <property type="entry name" value="Prot_kinase_dom"/>
</dbReference>